<dbReference type="EMBL" id="APMY01000129">
    <property type="protein sequence ID" value="EOM74571.1"/>
    <property type="molecule type" value="Genomic_DNA"/>
</dbReference>
<dbReference type="PANTHER" id="PTHR30007:SF1">
    <property type="entry name" value="BLR1914 PROTEIN"/>
    <property type="match status" value="1"/>
</dbReference>
<evidence type="ECO:0000313" key="3">
    <source>
        <dbReference type="EMBL" id="EOM74728.1"/>
    </source>
</evidence>
<evidence type="ECO:0000259" key="1">
    <source>
        <dbReference type="Pfam" id="PF01609"/>
    </source>
</evidence>
<dbReference type="PATRIC" id="fig|1273125.3.peg.3759"/>
<protein>
    <submittedName>
        <fullName evidence="3">Transposase</fullName>
    </submittedName>
</protein>
<comment type="caution">
    <text evidence="2">The sequence shown here is derived from an EMBL/GenBank/DDBJ whole genome shotgun (WGS) entry which is preliminary data.</text>
</comment>
<reference evidence="2 4" key="1">
    <citation type="journal article" date="2013" name="Genome Announc.">
        <title>Draft Genome Sequence of Rhodococcus rhodnii Strain LMG5362, a Symbiont of Rhodnius prolixus (Hemiptera, Reduviidae, Triatominae), the Principle Vector of Trypanosoma cruzi.</title>
        <authorList>
            <person name="Pachebat J.A."/>
            <person name="van Keulen G."/>
            <person name="Whitten M.M."/>
            <person name="Girdwood S."/>
            <person name="Del Sol R."/>
            <person name="Dyson P.J."/>
            <person name="Facey P.D."/>
        </authorList>
    </citation>
    <scope>NUCLEOTIDE SEQUENCE [LARGE SCALE GENOMIC DNA]</scope>
    <source>
        <strain evidence="2 4">LMG 5362</strain>
    </source>
</reference>
<feature type="domain" description="Transposase IS4-like" evidence="1">
    <location>
        <begin position="2"/>
        <end position="114"/>
    </location>
</feature>
<dbReference type="eggNOG" id="COG3293">
    <property type="taxonomic scope" value="Bacteria"/>
</dbReference>
<evidence type="ECO:0000313" key="4">
    <source>
        <dbReference type="Proteomes" id="UP000013525"/>
    </source>
</evidence>
<evidence type="ECO:0000313" key="2">
    <source>
        <dbReference type="EMBL" id="EOM74571.1"/>
    </source>
</evidence>
<dbReference type="PANTHER" id="PTHR30007">
    <property type="entry name" value="PHP DOMAIN PROTEIN"/>
    <property type="match status" value="1"/>
</dbReference>
<sequence>MSLTGGNRHDVTQLMPLVEAIPRIRGRRGRPRNRPRRLFADRGYDYDKYRNLLRGKGITPMIARRGVAHGSGLGKVRWVVERTFAWLHQFKRLRTRSEVHANLHQGLLELACSIICLRRLRKSF</sequence>
<dbReference type="GO" id="GO:0004803">
    <property type="term" value="F:transposase activity"/>
    <property type="evidence" value="ECO:0007669"/>
    <property type="project" value="InterPro"/>
</dbReference>
<keyword evidence="4" id="KW-1185">Reference proteome</keyword>
<dbReference type="AlphaFoldDB" id="R7WHI0"/>
<dbReference type="EMBL" id="APMY01000119">
    <property type="protein sequence ID" value="EOM74728.1"/>
    <property type="molecule type" value="Genomic_DNA"/>
</dbReference>
<gene>
    <name evidence="3" type="ORF">Rrhod_3951</name>
    <name evidence="2" type="ORF">Rrhod_4043</name>
</gene>
<dbReference type="GO" id="GO:0003677">
    <property type="term" value="F:DNA binding"/>
    <property type="evidence" value="ECO:0007669"/>
    <property type="project" value="InterPro"/>
</dbReference>
<name>R7WHI0_9NOCA</name>
<dbReference type="Pfam" id="PF01609">
    <property type="entry name" value="DDE_Tnp_1"/>
    <property type="match status" value="1"/>
</dbReference>
<dbReference type="Proteomes" id="UP000013525">
    <property type="component" value="Unassembled WGS sequence"/>
</dbReference>
<dbReference type="GO" id="GO:0006313">
    <property type="term" value="P:DNA transposition"/>
    <property type="evidence" value="ECO:0007669"/>
    <property type="project" value="InterPro"/>
</dbReference>
<accession>R7WHI0</accession>
<organism evidence="2 4">
    <name type="scientific">Rhodococcus rhodnii LMG 5362</name>
    <dbReference type="NCBI Taxonomy" id="1273125"/>
    <lineage>
        <taxon>Bacteria</taxon>
        <taxon>Bacillati</taxon>
        <taxon>Actinomycetota</taxon>
        <taxon>Actinomycetes</taxon>
        <taxon>Mycobacteriales</taxon>
        <taxon>Nocardiaceae</taxon>
        <taxon>Rhodococcus</taxon>
    </lineage>
</organism>
<dbReference type="InterPro" id="IPR002559">
    <property type="entry name" value="Transposase_11"/>
</dbReference>
<proteinExistence type="predicted"/>